<dbReference type="EMBL" id="CM002927">
    <property type="protein sequence ID" value="KGN46416.1"/>
    <property type="molecule type" value="Genomic_DNA"/>
</dbReference>
<keyword evidence="1" id="KW-0472">Membrane</keyword>
<evidence type="ECO:0000256" key="1">
    <source>
        <dbReference type="SAM" id="Phobius"/>
    </source>
</evidence>
<dbReference type="Gramene" id="KGN46416">
    <property type="protein sequence ID" value="KGN46416"/>
    <property type="gene ID" value="Csa_6G091890"/>
</dbReference>
<name>A0A0A0KF83_CUCSA</name>
<reference evidence="2 3" key="3">
    <citation type="journal article" date="2010" name="BMC Genomics">
        <title>Transcriptome sequencing and comparative analysis of cucumber flowers with different sex types.</title>
        <authorList>
            <person name="Guo S."/>
            <person name="Zheng Y."/>
            <person name="Joung J.G."/>
            <person name="Liu S."/>
            <person name="Zhang Z."/>
            <person name="Crasta O.R."/>
            <person name="Sobral B.W."/>
            <person name="Xu Y."/>
            <person name="Huang S."/>
            <person name="Fei Z."/>
        </authorList>
    </citation>
    <scope>NUCLEOTIDE SEQUENCE [LARGE SCALE GENOMIC DNA]</scope>
    <source>
        <strain evidence="3">cv. 9930</strain>
    </source>
</reference>
<sequence length="77" mass="8524">MAMGGVEASSPGGMSFNHVLYMLILYMLMYLLSPNIYDPLGGVFTSYHRNITQLTHTIDSRVIIAGIFPPFEVVKSV</sequence>
<evidence type="ECO:0000313" key="3">
    <source>
        <dbReference type="Proteomes" id="UP000029981"/>
    </source>
</evidence>
<feature type="transmembrane region" description="Helical" evidence="1">
    <location>
        <begin position="12"/>
        <end position="32"/>
    </location>
</feature>
<dbReference type="Proteomes" id="UP000029981">
    <property type="component" value="Chromosome 6"/>
</dbReference>
<organism evidence="2 3">
    <name type="scientific">Cucumis sativus</name>
    <name type="common">Cucumber</name>
    <dbReference type="NCBI Taxonomy" id="3659"/>
    <lineage>
        <taxon>Eukaryota</taxon>
        <taxon>Viridiplantae</taxon>
        <taxon>Streptophyta</taxon>
        <taxon>Embryophyta</taxon>
        <taxon>Tracheophyta</taxon>
        <taxon>Spermatophyta</taxon>
        <taxon>Magnoliopsida</taxon>
        <taxon>eudicotyledons</taxon>
        <taxon>Gunneridae</taxon>
        <taxon>Pentapetalae</taxon>
        <taxon>rosids</taxon>
        <taxon>fabids</taxon>
        <taxon>Cucurbitales</taxon>
        <taxon>Cucurbitaceae</taxon>
        <taxon>Benincaseae</taxon>
        <taxon>Cucumis</taxon>
    </lineage>
</organism>
<proteinExistence type="predicted"/>
<reference evidence="2 3" key="2">
    <citation type="journal article" date="2009" name="PLoS ONE">
        <title>An integrated genetic and cytogenetic map of the cucumber genome.</title>
        <authorList>
            <person name="Ren Y."/>
            <person name="Zhang Z."/>
            <person name="Liu J."/>
            <person name="Staub J.E."/>
            <person name="Han Y."/>
            <person name="Cheng Z."/>
            <person name="Li X."/>
            <person name="Lu J."/>
            <person name="Miao H."/>
            <person name="Kang H."/>
            <person name="Xie B."/>
            <person name="Gu X."/>
            <person name="Wang X."/>
            <person name="Du Y."/>
            <person name="Jin W."/>
            <person name="Huang S."/>
        </authorList>
    </citation>
    <scope>NUCLEOTIDE SEQUENCE [LARGE SCALE GENOMIC DNA]</scope>
    <source>
        <strain evidence="3">cv. 9930</strain>
    </source>
</reference>
<accession>A0A0A0KF83</accession>
<evidence type="ECO:0000313" key="2">
    <source>
        <dbReference type="EMBL" id="KGN46416.1"/>
    </source>
</evidence>
<gene>
    <name evidence="2" type="ORF">Csa_6G091890</name>
</gene>
<reference evidence="2 3" key="1">
    <citation type="journal article" date="2009" name="Nat. Genet.">
        <title>The genome of the cucumber, Cucumis sativus L.</title>
        <authorList>
            <person name="Huang S."/>
            <person name="Li R."/>
            <person name="Zhang Z."/>
            <person name="Li L."/>
            <person name="Gu X."/>
            <person name="Fan W."/>
            <person name="Lucas W.J."/>
            <person name="Wang X."/>
            <person name="Xie B."/>
            <person name="Ni P."/>
            <person name="Ren Y."/>
            <person name="Zhu H."/>
            <person name="Li J."/>
            <person name="Lin K."/>
            <person name="Jin W."/>
            <person name="Fei Z."/>
            <person name="Li G."/>
            <person name="Staub J."/>
            <person name="Kilian A."/>
            <person name="van der Vossen E.A."/>
            <person name="Wu Y."/>
            <person name="Guo J."/>
            <person name="He J."/>
            <person name="Jia Z."/>
            <person name="Ren Y."/>
            <person name="Tian G."/>
            <person name="Lu Y."/>
            <person name="Ruan J."/>
            <person name="Qian W."/>
            <person name="Wang M."/>
            <person name="Huang Q."/>
            <person name="Li B."/>
            <person name="Xuan Z."/>
            <person name="Cao J."/>
            <person name="Asan"/>
            <person name="Wu Z."/>
            <person name="Zhang J."/>
            <person name="Cai Q."/>
            <person name="Bai Y."/>
            <person name="Zhao B."/>
            <person name="Han Y."/>
            <person name="Li Y."/>
            <person name="Li X."/>
            <person name="Wang S."/>
            <person name="Shi Q."/>
            <person name="Liu S."/>
            <person name="Cho W.K."/>
            <person name="Kim J.Y."/>
            <person name="Xu Y."/>
            <person name="Heller-Uszynska K."/>
            <person name="Miao H."/>
            <person name="Cheng Z."/>
            <person name="Zhang S."/>
            <person name="Wu J."/>
            <person name="Yang Y."/>
            <person name="Kang H."/>
            <person name="Li M."/>
            <person name="Liang H."/>
            <person name="Ren X."/>
            <person name="Shi Z."/>
            <person name="Wen M."/>
            <person name="Jian M."/>
            <person name="Yang H."/>
            <person name="Zhang G."/>
            <person name="Yang Z."/>
            <person name="Chen R."/>
            <person name="Liu S."/>
            <person name="Li J."/>
            <person name="Ma L."/>
            <person name="Liu H."/>
            <person name="Zhou Y."/>
            <person name="Zhao J."/>
            <person name="Fang X."/>
            <person name="Li G."/>
            <person name="Fang L."/>
            <person name="Li Y."/>
            <person name="Liu D."/>
            <person name="Zheng H."/>
            <person name="Zhang Y."/>
            <person name="Qin N."/>
            <person name="Li Z."/>
            <person name="Yang G."/>
            <person name="Yang S."/>
            <person name="Bolund L."/>
            <person name="Kristiansen K."/>
            <person name="Zheng H."/>
            <person name="Li S."/>
            <person name="Zhang X."/>
            <person name="Yang H."/>
            <person name="Wang J."/>
            <person name="Sun R."/>
            <person name="Zhang B."/>
            <person name="Jiang S."/>
            <person name="Wang J."/>
            <person name="Du Y."/>
            <person name="Li S."/>
        </authorList>
    </citation>
    <scope>NUCLEOTIDE SEQUENCE [LARGE SCALE GENOMIC DNA]</scope>
    <source>
        <strain evidence="3">cv. 9930</strain>
    </source>
</reference>
<protein>
    <submittedName>
        <fullName evidence="2">Uncharacterized protein</fullName>
    </submittedName>
</protein>
<reference evidence="2 3" key="4">
    <citation type="journal article" date="2011" name="BMC Genomics">
        <title>RNA-Seq improves annotation of protein-coding genes in the cucumber genome.</title>
        <authorList>
            <person name="Li Z."/>
            <person name="Zhang Z."/>
            <person name="Yan P."/>
            <person name="Huang S."/>
            <person name="Fei Z."/>
            <person name="Lin K."/>
        </authorList>
    </citation>
    <scope>NUCLEOTIDE SEQUENCE [LARGE SCALE GENOMIC DNA]</scope>
    <source>
        <strain evidence="3">cv. 9930</strain>
    </source>
</reference>
<keyword evidence="1" id="KW-1133">Transmembrane helix</keyword>
<keyword evidence="1" id="KW-0812">Transmembrane</keyword>
<dbReference type="AlphaFoldDB" id="A0A0A0KF83"/>
<keyword evidence="3" id="KW-1185">Reference proteome</keyword>